<dbReference type="EMBL" id="MASW01000007">
    <property type="protein sequence ID" value="PXY18959.1"/>
    <property type="molecule type" value="Genomic_DNA"/>
</dbReference>
<gene>
    <name evidence="8" type="ORF">BAY60_29480</name>
</gene>
<evidence type="ECO:0000256" key="2">
    <source>
        <dbReference type="ARBA" id="ARBA00022448"/>
    </source>
</evidence>
<dbReference type="PANTHER" id="PTHR43528">
    <property type="entry name" value="ALPHA-KETOGLUTARATE PERMEASE"/>
    <property type="match status" value="1"/>
</dbReference>
<accession>A0A2V4AGH8</accession>
<dbReference type="Proteomes" id="UP000249915">
    <property type="component" value="Unassembled WGS sequence"/>
</dbReference>
<evidence type="ECO:0000256" key="1">
    <source>
        <dbReference type="ARBA" id="ARBA00004651"/>
    </source>
</evidence>
<keyword evidence="7" id="KW-0472">Membrane</keyword>
<keyword evidence="2" id="KW-0813">Transport</keyword>
<dbReference type="Pfam" id="PF00083">
    <property type="entry name" value="Sugar_tr"/>
    <property type="match status" value="1"/>
</dbReference>
<dbReference type="SUPFAM" id="SSF103473">
    <property type="entry name" value="MFS general substrate transporter"/>
    <property type="match status" value="1"/>
</dbReference>
<dbReference type="PANTHER" id="PTHR43528:SF1">
    <property type="entry name" value="ALPHA-KETOGLUTARATE PERMEASE"/>
    <property type="match status" value="1"/>
</dbReference>
<name>A0A2V4AGH8_9PSEU</name>
<organism evidence="8 9">
    <name type="scientific">Prauserella muralis</name>
    <dbReference type="NCBI Taxonomy" id="588067"/>
    <lineage>
        <taxon>Bacteria</taxon>
        <taxon>Bacillati</taxon>
        <taxon>Actinomycetota</taxon>
        <taxon>Actinomycetes</taxon>
        <taxon>Pseudonocardiales</taxon>
        <taxon>Pseudonocardiaceae</taxon>
        <taxon>Prauserella</taxon>
    </lineage>
</organism>
<dbReference type="InterPro" id="IPR036259">
    <property type="entry name" value="MFS_trans_sf"/>
</dbReference>
<evidence type="ECO:0000256" key="6">
    <source>
        <dbReference type="ARBA" id="ARBA00022989"/>
    </source>
</evidence>
<keyword evidence="3" id="KW-1003">Cell membrane</keyword>
<sequence length="449" mass="47212">MTEFTHVPAVSARARVKRTSLIGLGAGNAVEWFDWTVYATFASFFAGQFFQAGELASLLSTLAVFAVGFGARPFGGWLFGFVADRRGRRTAMALAVGLGAGGSFLIGVSPTADQIGIGAAVVLVVARLAQGLAHGGELPSAQTYVTEVAPPHRRGLWSSVIYVSGTTGILAGTLLGALLSSVLSAGGMAAFGWRIPFLLGGVLGLVAFFIRRRMPETEVFEADTAAQRDPRGEQGEKSSMWRTFRAHPGPLFQVVGLTSGFAVIYYVWAVAAPGFAITARGVEPEGALWASVAANCLLIMALPLWGAASDRFGRKPVLLTGTVLLASLVFPLDGMIQGSALHLFVAQSIALVLIAAIASAIPAVYAELFPTRVRATGFGVPYAISVAAFGGTAPYVQTLFAERQVPGMFGWYLIALLVVMVATIATIPETRGISLSAVEVENRREGRRA</sequence>
<evidence type="ECO:0000256" key="7">
    <source>
        <dbReference type="ARBA" id="ARBA00023136"/>
    </source>
</evidence>
<evidence type="ECO:0000256" key="4">
    <source>
        <dbReference type="ARBA" id="ARBA00022692"/>
    </source>
</evidence>
<keyword evidence="5" id="KW-0769">Symport</keyword>
<dbReference type="InterPro" id="IPR005828">
    <property type="entry name" value="MFS_sugar_transport-like"/>
</dbReference>
<keyword evidence="9" id="KW-1185">Reference proteome</keyword>
<dbReference type="GO" id="GO:0005886">
    <property type="term" value="C:plasma membrane"/>
    <property type="evidence" value="ECO:0007669"/>
    <property type="project" value="UniProtKB-SubCell"/>
</dbReference>
<keyword evidence="4" id="KW-0812">Transmembrane</keyword>
<dbReference type="InterPro" id="IPR051084">
    <property type="entry name" value="H+-coupled_symporters"/>
</dbReference>
<evidence type="ECO:0000256" key="3">
    <source>
        <dbReference type="ARBA" id="ARBA00022475"/>
    </source>
</evidence>
<dbReference type="InterPro" id="IPR020846">
    <property type="entry name" value="MFS_dom"/>
</dbReference>
<evidence type="ECO:0000256" key="5">
    <source>
        <dbReference type="ARBA" id="ARBA00022847"/>
    </source>
</evidence>
<dbReference type="OrthoDB" id="8953821at2"/>
<comment type="subcellular location">
    <subcellularLocation>
        <location evidence="1">Cell membrane</location>
        <topology evidence="1">Multi-pass membrane protein</topology>
    </subcellularLocation>
</comment>
<dbReference type="AlphaFoldDB" id="A0A2V4AGH8"/>
<reference evidence="8 9" key="1">
    <citation type="submission" date="2016-07" db="EMBL/GenBank/DDBJ databases">
        <title>Draft genome sequence of Prauserella muralis DSM 45305, isolated from a mould-covered wall in an indoor environment.</title>
        <authorList>
            <person name="Ruckert C."/>
            <person name="Albersmeier A."/>
            <person name="Jiang C.-L."/>
            <person name="Jiang Y."/>
            <person name="Kalinowski J."/>
            <person name="Schneider O."/>
            <person name="Winkler A."/>
            <person name="Zotchev S.B."/>
        </authorList>
    </citation>
    <scope>NUCLEOTIDE SEQUENCE [LARGE SCALE GENOMIC DNA]</scope>
    <source>
        <strain evidence="8 9">DSM 45305</strain>
    </source>
</reference>
<evidence type="ECO:0000313" key="8">
    <source>
        <dbReference type="EMBL" id="PXY18959.1"/>
    </source>
</evidence>
<dbReference type="GO" id="GO:0015293">
    <property type="term" value="F:symporter activity"/>
    <property type="evidence" value="ECO:0007669"/>
    <property type="project" value="UniProtKB-KW"/>
</dbReference>
<dbReference type="PROSITE" id="PS50850">
    <property type="entry name" value="MFS"/>
    <property type="match status" value="1"/>
</dbReference>
<proteinExistence type="predicted"/>
<dbReference type="RefSeq" id="WP_112284887.1">
    <property type="nucleotide sequence ID" value="NZ_MASW01000007.1"/>
</dbReference>
<dbReference type="Gene3D" id="1.20.1250.20">
    <property type="entry name" value="MFS general substrate transporter like domains"/>
    <property type="match status" value="2"/>
</dbReference>
<keyword evidence="6" id="KW-1133">Transmembrane helix</keyword>
<comment type="caution">
    <text evidence="8">The sequence shown here is derived from an EMBL/GenBank/DDBJ whole genome shotgun (WGS) entry which is preliminary data.</text>
</comment>
<evidence type="ECO:0000313" key="9">
    <source>
        <dbReference type="Proteomes" id="UP000249915"/>
    </source>
</evidence>
<protein>
    <submittedName>
        <fullName evidence="8">MFS transporter</fullName>
    </submittedName>
</protein>